<proteinExistence type="predicted"/>
<evidence type="ECO:0000313" key="2">
    <source>
        <dbReference type="Proteomes" id="UP000297900"/>
    </source>
</evidence>
<dbReference type="RefSeq" id="WP_135151759.1">
    <property type="nucleotide sequence ID" value="NZ_SOMN01000008.1"/>
</dbReference>
<gene>
    <name evidence="1" type="ORF">E2980_08495</name>
</gene>
<keyword evidence="2" id="KW-1185">Reference proteome</keyword>
<organism evidence="1 2">
    <name type="scientific">Cohnella luojiensis</name>
    <dbReference type="NCBI Taxonomy" id="652876"/>
    <lineage>
        <taxon>Bacteria</taxon>
        <taxon>Bacillati</taxon>
        <taxon>Bacillota</taxon>
        <taxon>Bacilli</taxon>
        <taxon>Bacillales</taxon>
        <taxon>Paenibacillaceae</taxon>
        <taxon>Cohnella</taxon>
    </lineage>
</organism>
<accession>A0A4Y8M048</accession>
<comment type="caution">
    <text evidence="1">The sequence shown here is derived from an EMBL/GenBank/DDBJ whole genome shotgun (WGS) entry which is preliminary data.</text>
</comment>
<name>A0A4Y8M048_9BACL</name>
<dbReference type="OrthoDB" id="2677830at2"/>
<reference evidence="1 2" key="1">
    <citation type="submission" date="2019-03" db="EMBL/GenBank/DDBJ databases">
        <title>Cohnella endophytica sp. nov., a novel endophytic bacterium isolated from bark of Sonneratia apetala.</title>
        <authorList>
            <person name="Tuo L."/>
        </authorList>
    </citation>
    <scope>NUCLEOTIDE SEQUENCE [LARGE SCALE GENOMIC DNA]</scope>
    <source>
        <strain evidence="1 2">CCTCC AB 208254</strain>
    </source>
</reference>
<sequence>MSESFETSYVSWMDKQKRTSKGERKRRLAEAANHAEKMFIQHVWWPSFRHFSSLQAEFEENSRMAGGILTSLK</sequence>
<dbReference type="Proteomes" id="UP000297900">
    <property type="component" value="Unassembled WGS sequence"/>
</dbReference>
<dbReference type="EMBL" id="SOMN01000008">
    <property type="protein sequence ID" value="TFE27812.1"/>
    <property type="molecule type" value="Genomic_DNA"/>
</dbReference>
<dbReference type="AlphaFoldDB" id="A0A4Y8M048"/>
<protein>
    <submittedName>
        <fullName evidence="1">Uncharacterized protein</fullName>
    </submittedName>
</protein>
<evidence type="ECO:0000313" key="1">
    <source>
        <dbReference type="EMBL" id="TFE27812.1"/>
    </source>
</evidence>